<dbReference type="Proteomes" id="UP001499884">
    <property type="component" value="Unassembled WGS sequence"/>
</dbReference>
<sequence>MTTTAASTAAIQATIDRAGEVRRGQGRHIEMAHLADQLALHIGQMMPAARRAVEELWHGDPRWYSLRSRLDGIEYQAARGLGDGVLAAHVELGLLAADAAWLLARYGPTE</sequence>
<dbReference type="InterPro" id="IPR046300">
    <property type="entry name" value="DUF6415"/>
</dbReference>
<reference evidence="2" key="1">
    <citation type="journal article" date="2019" name="Int. J. Syst. Evol. Microbiol.">
        <title>The Global Catalogue of Microorganisms (GCM) 10K type strain sequencing project: providing services to taxonomists for standard genome sequencing and annotation.</title>
        <authorList>
            <consortium name="The Broad Institute Genomics Platform"/>
            <consortium name="The Broad Institute Genome Sequencing Center for Infectious Disease"/>
            <person name="Wu L."/>
            <person name="Ma J."/>
        </authorList>
    </citation>
    <scope>NUCLEOTIDE SEQUENCE [LARGE SCALE GENOMIC DNA]</scope>
    <source>
        <strain evidence="2">JCM 30846</strain>
    </source>
</reference>
<evidence type="ECO:0000313" key="2">
    <source>
        <dbReference type="Proteomes" id="UP001499884"/>
    </source>
</evidence>
<evidence type="ECO:0000313" key="1">
    <source>
        <dbReference type="EMBL" id="GAA3718476.1"/>
    </source>
</evidence>
<dbReference type="Pfam" id="PF19979">
    <property type="entry name" value="DUF6415"/>
    <property type="match status" value="1"/>
</dbReference>
<proteinExistence type="predicted"/>
<gene>
    <name evidence="1" type="ORF">GCM10023082_15010</name>
</gene>
<protein>
    <submittedName>
        <fullName evidence="1">Uncharacterized protein</fullName>
    </submittedName>
</protein>
<accession>A0ABP7EH31</accession>
<dbReference type="RefSeq" id="WP_345642883.1">
    <property type="nucleotide sequence ID" value="NZ_BAABEP010000006.1"/>
</dbReference>
<keyword evidence="2" id="KW-1185">Reference proteome</keyword>
<dbReference type="EMBL" id="BAABEP010000006">
    <property type="protein sequence ID" value="GAA3718476.1"/>
    <property type="molecule type" value="Genomic_DNA"/>
</dbReference>
<comment type="caution">
    <text evidence="1">The sequence shown here is derived from an EMBL/GenBank/DDBJ whole genome shotgun (WGS) entry which is preliminary data.</text>
</comment>
<organism evidence="1 2">
    <name type="scientific">Streptomyces tremellae</name>
    <dbReference type="NCBI Taxonomy" id="1124239"/>
    <lineage>
        <taxon>Bacteria</taxon>
        <taxon>Bacillati</taxon>
        <taxon>Actinomycetota</taxon>
        <taxon>Actinomycetes</taxon>
        <taxon>Kitasatosporales</taxon>
        <taxon>Streptomycetaceae</taxon>
        <taxon>Streptomyces</taxon>
    </lineage>
</organism>
<name>A0ABP7EH31_9ACTN</name>